<name>A0AAN4RIP6_9ENTE</name>
<dbReference type="NCBIfam" id="NF041464">
    <property type="entry name" value="HelD_BACSU"/>
    <property type="match status" value="1"/>
</dbReference>
<dbReference type="GO" id="GO:0003677">
    <property type="term" value="F:DNA binding"/>
    <property type="evidence" value="ECO:0007669"/>
    <property type="project" value="InterPro"/>
</dbReference>
<dbReference type="RefSeq" id="WP_124005418.1">
    <property type="nucleotide sequence ID" value="NZ_BJYN01000074.1"/>
</dbReference>
<evidence type="ECO:0000256" key="4">
    <source>
        <dbReference type="ARBA" id="ARBA00022840"/>
    </source>
</evidence>
<dbReference type="GeneID" id="69984818"/>
<proteinExistence type="predicted"/>
<feature type="coiled-coil region" evidence="6">
    <location>
        <begin position="11"/>
        <end position="42"/>
    </location>
</feature>
<dbReference type="EMBL" id="BKBQ01000001">
    <property type="protein sequence ID" value="GEQ53212.1"/>
    <property type="molecule type" value="Genomic_DNA"/>
</dbReference>
<evidence type="ECO:0000256" key="1">
    <source>
        <dbReference type="ARBA" id="ARBA00022741"/>
    </source>
</evidence>
<dbReference type="Proteomes" id="UP000886597">
    <property type="component" value="Unassembled WGS sequence"/>
</dbReference>
<keyword evidence="2 5" id="KW-0378">Hydrolase</keyword>
<dbReference type="GO" id="GO:0043138">
    <property type="term" value="F:3'-5' DNA helicase activity"/>
    <property type="evidence" value="ECO:0007669"/>
    <property type="project" value="TreeGrafter"/>
</dbReference>
<reference evidence="9" key="1">
    <citation type="submission" date="2019-08" db="EMBL/GenBank/DDBJ databases">
        <authorList>
            <person name="Ishikawa M."/>
            <person name="Suzuki T."/>
            <person name="Matsutani M."/>
        </authorList>
    </citation>
    <scope>NUCLEOTIDE SEQUENCE</scope>
    <source>
        <strain evidence="9">7C1</strain>
        <strain evidence="8">8C4</strain>
    </source>
</reference>
<evidence type="ECO:0000256" key="5">
    <source>
        <dbReference type="PROSITE-ProRule" id="PRU00560"/>
    </source>
</evidence>
<dbReference type="AlphaFoldDB" id="A0AAN4RIP6"/>
<dbReference type="Pfam" id="PF00580">
    <property type="entry name" value="UvrD-helicase"/>
    <property type="match status" value="1"/>
</dbReference>
<dbReference type="SUPFAM" id="SSF52540">
    <property type="entry name" value="P-loop containing nucleoside triphosphate hydrolases"/>
    <property type="match status" value="1"/>
</dbReference>
<keyword evidence="1 5" id="KW-0547">Nucleotide-binding</keyword>
<evidence type="ECO:0000313" key="11">
    <source>
        <dbReference type="Proteomes" id="UP000886607"/>
    </source>
</evidence>
<dbReference type="EMBL" id="BKBO01000001">
    <property type="protein sequence ID" value="GEQ48204.1"/>
    <property type="molecule type" value="Genomic_DNA"/>
</dbReference>
<dbReference type="GO" id="GO:0005829">
    <property type="term" value="C:cytosol"/>
    <property type="evidence" value="ECO:0007669"/>
    <property type="project" value="TreeGrafter"/>
</dbReference>
<gene>
    <name evidence="9" type="primary">helD</name>
    <name evidence="8" type="ORF">TK11N_00560</name>
    <name evidence="9" type="ORF">TK2N_00560</name>
</gene>
<dbReference type="InterPro" id="IPR048228">
    <property type="entry name" value="HelD_bacillota"/>
</dbReference>
<sequence>MNERQYEEKHLAQTISLIENEDEMLKNQQKELQKTMQNQLKEVTGNTINTATEESFYESVVEYRQHEHELTLRYQTAEAKEKRMNTLQTMAQTPYFARIDFKEEQETAETLYLGIASLRDKKDDTIIIDWRAPIANLYYEGELGEAYYSANKETFTVDLLLKRQFKIQKGQLLSMVDTSEMINDDFLLDILDETSSPQMKNIVSTIQKAQNRIIRDTTSKYMVIEGIAGSGKTSALLQRIAFLLYHHRNWLDVDQVLLFSPNHLFSDYISMVLPSLGESEVPTQTFTTFLQKLVPNYTIRNAAQEEEQFLSGQDNPIQKLKNGLTVLNQIQPYVASITHFGPIFRDLKINGQTYIKKEQIRKWYKQTNSTLPLYQRIQLLQTKLAKKVSGLQKDEAKKSWVRERAAEKIDDIYENNPDLDDSEEKEKQITKQVKQDLVKKKFHPLTRQVSNYRFINFAKQYVHFLKQLSENTLEEYGISAEKWEKSIQTIRQQMKNKEILQEDALLYFSLLKNIYPVNAEQKARFIFIDEMQDFPPAQAALLKQLFPRASMTLCGDLNQKVFGNETIVNSIDELFNGEEVTRYQLTTSYRSTEEITAFANQFLSQEDQVQTTARNGKKPLIVNSAFQRQAVDWLENDLLDETKQKAQWRTAIIGKTTQECNELYTLLSESTKENSQLITSENEFMKRSIVIIPAYLAKGLEFDRVYAWHVGENFSADDQLIFYTIATRAMHELNVIAFGQNSPLLENIDPKTYQQKDLMAEI</sequence>
<keyword evidence="11" id="KW-1185">Reference proteome</keyword>
<comment type="caution">
    <text evidence="9">The sequence shown here is derived from an EMBL/GenBank/DDBJ whole genome shotgun (WGS) entry which is preliminary data.</text>
</comment>
<dbReference type="GO" id="GO:0016787">
    <property type="term" value="F:hydrolase activity"/>
    <property type="evidence" value="ECO:0007669"/>
    <property type="project" value="UniProtKB-UniRule"/>
</dbReference>
<reference evidence="9" key="2">
    <citation type="journal article" date="2020" name="Int. Dairy J.">
        <title>Lactic acid bacterial diversity in Brie cheese focusing on salt concentration and pH of isolation medium and characterisation of halophilic and alkaliphilic lactic acid bacterial isolates.</title>
        <authorList>
            <person name="Unno R."/>
            <person name="Matsutani M."/>
            <person name="Suzuki T."/>
            <person name="Kodama K."/>
            <person name="Matsushita H."/>
            <person name="Yamasato K."/>
            <person name="Koizumi Y."/>
            <person name="Ishikawa M."/>
        </authorList>
    </citation>
    <scope>NUCLEOTIDE SEQUENCE</scope>
    <source>
        <strain evidence="9">7C1</strain>
        <strain evidence="8">8C4</strain>
    </source>
</reference>
<dbReference type="KEGG" id="tkr:C7K43_02565"/>
<evidence type="ECO:0000256" key="6">
    <source>
        <dbReference type="SAM" id="Coils"/>
    </source>
</evidence>
<dbReference type="Proteomes" id="UP000886607">
    <property type="component" value="Unassembled WGS sequence"/>
</dbReference>
<dbReference type="InterPro" id="IPR013986">
    <property type="entry name" value="DExx_box_DNA_helicase_dom_sf"/>
</dbReference>
<protein>
    <submittedName>
        <fullName evidence="9">ATP-dependent DNA helicase</fullName>
    </submittedName>
</protein>
<evidence type="ECO:0000256" key="3">
    <source>
        <dbReference type="ARBA" id="ARBA00022806"/>
    </source>
</evidence>
<dbReference type="PANTHER" id="PTHR11070">
    <property type="entry name" value="UVRD / RECB / PCRA DNA HELICASE FAMILY MEMBER"/>
    <property type="match status" value="1"/>
</dbReference>
<dbReference type="GO" id="GO:0000725">
    <property type="term" value="P:recombinational repair"/>
    <property type="evidence" value="ECO:0007669"/>
    <property type="project" value="TreeGrafter"/>
</dbReference>
<keyword evidence="6" id="KW-0175">Coiled coil</keyword>
<keyword evidence="3 5" id="KW-0347">Helicase</keyword>
<dbReference type="Gene3D" id="3.40.50.300">
    <property type="entry name" value="P-loop containing nucleotide triphosphate hydrolases"/>
    <property type="match status" value="3"/>
</dbReference>
<feature type="binding site" evidence="5">
    <location>
        <begin position="226"/>
        <end position="233"/>
    </location>
    <ligand>
        <name>ATP</name>
        <dbReference type="ChEBI" id="CHEBI:30616"/>
    </ligand>
</feature>
<organism evidence="9 10">
    <name type="scientific">Tetragenococcus koreensis</name>
    <dbReference type="NCBI Taxonomy" id="290335"/>
    <lineage>
        <taxon>Bacteria</taxon>
        <taxon>Bacillati</taxon>
        <taxon>Bacillota</taxon>
        <taxon>Bacilli</taxon>
        <taxon>Lactobacillales</taxon>
        <taxon>Enterococcaceae</taxon>
        <taxon>Tetragenococcus</taxon>
    </lineage>
</organism>
<dbReference type="InterPro" id="IPR027417">
    <property type="entry name" value="P-loop_NTPase"/>
</dbReference>
<keyword evidence="4 5" id="KW-0067">ATP-binding</keyword>
<feature type="domain" description="UvrD-like helicase ATP-binding" evidence="7">
    <location>
        <begin position="205"/>
        <end position="592"/>
    </location>
</feature>
<evidence type="ECO:0000256" key="2">
    <source>
        <dbReference type="ARBA" id="ARBA00022801"/>
    </source>
</evidence>
<dbReference type="GO" id="GO:0005524">
    <property type="term" value="F:ATP binding"/>
    <property type="evidence" value="ECO:0007669"/>
    <property type="project" value="UniProtKB-UniRule"/>
</dbReference>
<dbReference type="InterPro" id="IPR000212">
    <property type="entry name" value="DNA_helicase_UvrD/REP"/>
</dbReference>
<dbReference type="PROSITE" id="PS51198">
    <property type="entry name" value="UVRD_HELICASE_ATP_BIND"/>
    <property type="match status" value="1"/>
</dbReference>
<evidence type="ECO:0000259" key="7">
    <source>
        <dbReference type="PROSITE" id="PS51198"/>
    </source>
</evidence>
<dbReference type="PANTHER" id="PTHR11070:SF17">
    <property type="entry name" value="DNA HELICASE IV"/>
    <property type="match status" value="1"/>
</dbReference>
<dbReference type="Gene3D" id="1.10.10.160">
    <property type="match status" value="1"/>
</dbReference>
<evidence type="ECO:0000313" key="8">
    <source>
        <dbReference type="EMBL" id="GEQ48204.1"/>
    </source>
</evidence>
<accession>A0AAN4RIP6</accession>
<evidence type="ECO:0000313" key="10">
    <source>
        <dbReference type="Proteomes" id="UP000886597"/>
    </source>
</evidence>
<dbReference type="InterPro" id="IPR014016">
    <property type="entry name" value="UvrD-like_ATP-bd"/>
</dbReference>
<evidence type="ECO:0000313" key="9">
    <source>
        <dbReference type="EMBL" id="GEQ53212.1"/>
    </source>
</evidence>